<keyword evidence="2" id="KW-1185">Reference proteome</keyword>
<reference evidence="1 2" key="1">
    <citation type="journal article" date="2022" name="bioRxiv">
        <title>The genome of the oomycete Peronosclerospora sorghi, a cosmopolitan pathogen of maize and sorghum, is inflated with dispersed pseudogenes.</title>
        <authorList>
            <person name="Fletcher K."/>
            <person name="Martin F."/>
            <person name="Isakeit T."/>
            <person name="Cavanaugh K."/>
            <person name="Magill C."/>
            <person name="Michelmore R."/>
        </authorList>
    </citation>
    <scope>NUCLEOTIDE SEQUENCE [LARGE SCALE GENOMIC DNA]</scope>
    <source>
        <strain evidence="1">P6</strain>
    </source>
</reference>
<name>A0ACC0VRI2_9STRA</name>
<organism evidence="1 2">
    <name type="scientific">Peronosclerospora sorghi</name>
    <dbReference type="NCBI Taxonomy" id="230839"/>
    <lineage>
        <taxon>Eukaryota</taxon>
        <taxon>Sar</taxon>
        <taxon>Stramenopiles</taxon>
        <taxon>Oomycota</taxon>
        <taxon>Peronosporomycetes</taxon>
        <taxon>Peronosporales</taxon>
        <taxon>Peronosporaceae</taxon>
        <taxon>Peronosclerospora</taxon>
    </lineage>
</organism>
<sequence length="288" mass="31301">MSLLGEIAQKGGTAHSFICSSVSEQLADTYLLECHQLHSFNSATTSSADSDRDAAIRSLEKAKHDSSSALTCSDDVATNIAPMDADEDGDMGSFMDEELNRLQLKFSSTGLELGHLYASNHMWIEALKCVVESSQFLSASSLPDDVRPLDLSSQDNLVDLLPDKLDFDGVGRDRISQDTILICVSGAELRCCLLGLLGDVAAQKPASVYDELAALYDMLSGITAELLSSVCENASDFLNACTNHAEVTESKIYAKREEDVLSLSFLTYLRGLLPPVTSELYLYVRLTY</sequence>
<protein>
    <submittedName>
        <fullName evidence="1">Uncharacterized protein</fullName>
    </submittedName>
</protein>
<evidence type="ECO:0000313" key="1">
    <source>
        <dbReference type="EMBL" id="KAI9908555.1"/>
    </source>
</evidence>
<evidence type="ECO:0000313" key="2">
    <source>
        <dbReference type="Proteomes" id="UP001163321"/>
    </source>
</evidence>
<accession>A0ACC0VRI2</accession>
<dbReference type="Proteomes" id="UP001163321">
    <property type="component" value="Chromosome 8"/>
</dbReference>
<gene>
    <name evidence="1" type="ORF">PsorP6_003047</name>
</gene>
<comment type="caution">
    <text evidence="1">The sequence shown here is derived from an EMBL/GenBank/DDBJ whole genome shotgun (WGS) entry which is preliminary data.</text>
</comment>
<dbReference type="EMBL" id="CM047587">
    <property type="protein sequence ID" value="KAI9908555.1"/>
    <property type="molecule type" value="Genomic_DNA"/>
</dbReference>
<proteinExistence type="predicted"/>